<dbReference type="EMBL" id="LKHP01000001">
    <property type="protein sequence ID" value="KRQ88109.1"/>
    <property type="molecule type" value="Genomic_DNA"/>
</dbReference>
<keyword evidence="3 9" id="KW-0479">Metal-binding</keyword>
<evidence type="ECO:0000256" key="4">
    <source>
        <dbReference type="ARBA" id="ARBA00022801"/>
    </source>
</evidence>
<dbReference type="GO" id="GO:0030388">
    <property type="term" value="P:fructose 1,6-bisphosphate metabolic process"/>
    <property type="evidence" value="ECO:0007669"/>
    <property type="project" value="TreeGrafter"/>
</dbReference>
<dbReference type="STRING" id="908809.ABG79_00277"/>
<feature type="binding site" evidence="9">
    <location>
        <position position="88"/>
    </location>
    <ligand>
        <name>Mn(2+)</name>
        <dbReference type="ChEBI" id="CHEBI:29035"/>
        <label>2</label>
    </ligand>
</feature>
<proteinExistence type="inferred from homology"/>
<dbReference type="OrthoDB" id="9779353at2"/>
<dbReference type="SUPFAM" id="SSF56655">
    <property type="entry name" value="Carbohydrate phosphatase"/>
    <property type="match status" value="1"/>
</dbReference>
<comment type="caution">
    <text evidence="10">The sequence shown here is derived from an EMBL/GenBank/DDBJ whole genome shotgun (WGS) entry which is preliminary data.</text>
</comment>
<organism evidence="10 11">
    <name type="scientific">Caloramator mitchellensis</name>
    <dbReference type="NCBI Taxonomy" id="908809"/>
    <lineage>
        <taxon>Bacteria</taxon>
        <taxon>Bacillati</taxon>
        <taxon>Bacillota</taxon>
        <taxon>Clostridia</taxon>
        <taxon>Eubacteriales</taxon>
        <taxon>Clostridiaceae</taxon>
        <taxon>Caloramator</taxon>
    </lineage>
</organism>
<keyword evidence="5 9" id="KW-0464">Manganese</keyword>
<evidence type="ECO:0000256" key="8">
    <source>
        <dbReference type="PIRNR" id="PIRNR004532"/>
    </source>
</evidence>
<dbReference type="Proteomes" id="UP000052015">
    <property type="component" value="Unassembled WGS sequence"/>
</dbReference>
<evidence type="ECO:0000256" key="2">
    <source>
        <dbReference type="ARBA" id="ARBA00008989"/>
    </source>
</evidence>
<feature type="binding site" evidence="9">
    <location>
        <position position="58"/>
    </location>
    <ligand>
        <name>Mn(2+)</name>
        <dbReference type="ChEBI" id="CHEBI:29035"/>
        <label>1</label>
    </ligand>
</feature>
<dbReference type="RefSeq" id="WP_057976333.1">
    <property type="nucleotide sequence ID" value="NZ_LKHP01000001.1"/>
</dbReference>
<dbReference type="NCBIfam" id="TIGR00330">
    <property type="entry name" value="glpX"/>
    <property type="match status" value="1"/>
</dbReference>
<dbReference type="PATRIC" id="fig|908809.3.peg.277"/>
<evidence type="ECO:0000256" key="1">
    <source>
        <dbReference type="ARBA" id="ARBA00001273"/>
    </source>
</evidence>
<feature type="binding site" evidence="9">
    <location>
        <position position="34"/>
    </location>
    <ligand>
        <name>Mn(2+)</name>
        <dbReference type="ChEBI" id="CHEBI:29035"/>
        <label>1</label>
    </ligand>
</feature>
<dbReference type="Pfam" id="PF03320">
    <property type="entry name" value="FBPase_glpX"/>
    <property type="match status" value="1"/>
</dbReference>
<sequence length="328" mass="35258">MENFDIAMGIVRVTEAATLSCSRLLGKGNMDQVDGAAVEGVRFAFELLPIKGRVVIGECAINKSPIMYIGEKVGQWGDGQKEYDIAIDPLDGSILVAKGRPNAISAIAVAEKGNIFRAPQIYMNKIAVGPKAKGAIDINADLYTNVKNVAEALNKDIEDITIMIQDRKRHEELIKEARKIGVRVKVFGEGDIAAALAPAFEDTGIDMLVGIGGAPEGVLAAAALKCLGGEIQGKLLPNDEEQIAMCLRAGVEDINKTLTADDLIHGDDVYFAATAITDSDVLKGVTYKGDVAYTHSVVMRYKTGIIRFVDATHKLKKSMIHINNNFSI</sequence>
<keyword evidence="11" id="KW-1185">Reference proteome</keyword>
<dbReference type="InterPro" id="IPR004464">
    <property type="entry name" value="FBPase_class-2/SBPase"/>
</dbReference>
<dbReference type="GO" id="GO:0042132">
    <property type="term" value="F:fructose 1,6-bisphosphate 1-phosphatase activity"/>
    <property type="evidence" value="ECO:0007669"/>
    <property type="project" value="UniProtKB-EC"/>
</dbReference>
<evidence type="ECO:0000313" key="11">
    <source>
        <dbReference type="Proteomes" id="UP000052015"/>
    </source>
</evidence>
<evidence type="ECO:0000256" key="3">
    <source>
        <dbReference type="ARBA" id="ARBA00022723"/>
    </source>
</evidence>
<dbReference type="PANTHER" id="PTHR30447">
    <property type="entry name" value="FRUCTOSE-1,6-BISPHOSPHATASE CLASS 2"/>
    <property type="match status" value="1"/>
</dbReference>
<dbReference type="GO" id="GO:0006071">
    <property type="term" value="P:glycerol metabolic process"/>
    <property type="evidence" value="ECO:0007669"/>
    <property type="project" value="InterPro"/>
</dbReference>
<keyword evidence="6 8" id="KW-0119">Carbohydrate metabolism</keyword>
<comment type="cofactor">
    <cofactor evidence="9">
        <name>Mn(2+)</name>
        <dbReference type="ChEBI" id="CHEBI:29035"/>
    </cofactor>
</comment>
<dbReference type="Gene3D" id="3.40.190.90">
    <property type="match status" value="1"/>
</dbReference>
<evidence type="ECO:0000256" key="7">
    <source>
        <dbReference type="ARBA" id="ARBA00024331"/>
    </source>
</evidence>
<feature type="binding site" evidence="9">
    <location>
        <position position="216"/>
    </location>
    <ligand>
        <name>Mn(2+)</name>
        <dbReference type="ChEBI" id="CHEBI:29035"/>
        <label>2</label>
    </ligand>
</feature>
<dbReference type="GO" id="GO:0046872">
    <property type="term" value="F:metal ion binding"/>
    <property type="evidence" value="ECO:0007669"/>
    <property type="project" value="UniProtKB-KW"/>
</dbReference>
<keyword evidence="4 10" id="KW-0378">Hydrolase</keyword>
<evidence type="ECO:0000256" key="5">
    <source>
        <dbReference type="ARBA" id="ARBA00023211"/>
    </source>
</evidence>
<comment type="catalytic activity">
    <reaction evidence="1">
        <text>beta-D-fructose 1,6-bisphosphate + H2O = beta-D-fructose 6-phosphate + phosphate</text>
        <dbReference type="Rhea" id="RHEA:11064"/>
        <dbReference type="ChEBI" id="CHEBI:15377"/>
        <dbReference type="ChEBI" id="CHEBI:32966"/>
        <dbReference type="ChEBI" id="CHEBI:43474"/>
        <dbReference type="ChEBI" id="CHEBI:57634"/>
        <dbReference type="EC" id="3.1.3.11"/>
    </reaction>
</comment>
<evidence type="ECO:0000313" key="10">
    <source>
        <dbReference type="EMBL" id="KRQ88109.1"/>
    </source>
</evidence>
<dbReference type="FunFam" id="3.40.190.90:FF:000001">
    <property type="entry name" value="Fructose-1,6-bisphosphatase"/>
    <property type="match status" value="1"/>
</dbReference>
<dbReference type="PANTHER" id="PTHR30447:SF0">
    <property type="entry name" value="FRUCTOSE-1,6-BISPHOSPHATASE 1 CLASS 2-RELATED"/>
    <property type="match status" value="1"/>
</dbReference>
<dbReference type="PIRSF" id="PIRSF004532">
    <property type="entry name" value="GlpX"/>
    <property type="match status" value="1"/>
</dbReference>
<dbReference type="GO" id="GO:0006094">
    <property type="term" value="P:gluconeogenesis"/>
    <property type="evidence" value="ECO:0007669"/>
    <property type="project" value="InterPro"/>
</dbReference>
<accession>A0A0R3K0P6</accession>
<reference evidence="10 11" key="1">
    <citation type="submission" date="2015-09" db="EMBL/GenBank/DDBJ databases">
        <title>Draft genome sequence of a Caloramator mitchellensis, a moderate thermophile from the Great Artesian Basin of Australia.</title>
        <authorList>
            <person name="Patel B.K."/>
        </authorList>
    </citation>
    <scope>NUCLEOTIDE SEQUENCE [LARGE SCALE GENOMIC DNA]</scope>
    <source>
        <strain evidence="10 11">VF08</strain>
    </source>
</reference>
<dbReference type="GO" id="GO:0005829">
    <property type="term" value="C:cytosol"/>
    <property type="evidence" value="ECO:0007669"/>
    <property type="project" value="TreeGrafter"/>
</dbReference>
<dbReference type="AlphaFoldDB" id="A0A0R3K0P6"/>
<dbReference type="CDD" id="cd01516">
    <property type="entry name" value="FBPase_glpX"/>
    <property type="match status" value="1"/>
</dbReference>
<dbReference type="Gene3D" id="3.30.540.10">
    <property type="entry name" value="Fructose-1,6-Bisphosphatase, subunit A, domain 1"/>
    <property type="match status" value="1"/>
</dbReference>
<evidence type="ECO:0000256" key="9">
    <source>
        <dbReference type="PIRSR" id="PIRSR004532-1"/>
    </source>
</evidence>
<gene>
    <name evidence="10" type="primary">glpX_1</name>
    <name evidence="10" type="ORF">ABG79_00277</name>
</gene>
<feature type="binding site" evidence="9">
    <location>
        <position position="91"/>
    </location>
    <ligand>
        <name>Mn(2+)</name>
        <dbReference type="ChEBI" id="CHEBI:29035"/>
        <label>2</label>
    </ligand>
</feature>
<name>A0A0R3K0P6_CALMK</name>
<evidence type="ECO:0000256" key="6">
    <source>
        <dbReference type="ARBA" id="ARBA00023277"/>
    </source>
</evidence>
<protein>
    <recommendedName>
        <fullName evidence="8">Fructose-1,6-bisphosphatase</fullName>
    </recommendedName>
</protein>
<comment type="similarity">
    <text evidence="2 8">Belongs to the FBPase class 2 family.</text>
</comment>
<comment type="pathway">
    <text evidence="7">Carbohydrate biosynthesis.</text>
</comment>